<keyword evidence="2" id="KW-0479">Metal-binding</keyword>
<feature type="domain" description="Helicase ATP-binding" evidence="5">
    <location>
        <begin position="990"/>
        <end position="1177"/>
    </location>
</feature>
<dbReference type="CDD" id="cd18793">
    <property type="entry name" value="SF2_C_SNF"/>
    <property type="match status" value="1"/>
</dbReference>
<reference evidence="7 8" key="1">
    <citation type="submission" date="2019-10" db="EMBL/GenBank/DDBJ databases">
        <title>Bifidobacterium from non-human primates.</title>
        <authorList>
            <person name="Modesto M."/>
        </authorList>
    </citation>
    <scope>NUCLEOTIDE SEQUENCE [LARGE SCALE GENOMIC DNA]</scope>
    <source>
        <strain evidence="7 8">TREM</strain>
    </source>
</reference>
<dbReference type="PROSITE" id="PS51194">
    <property type="entry name" value="HELICASE_CTER"/>
    <property type="match status" value="1"/>
</dbReference>
<sequence length="1520" mass="164284">MRFTGRAPCDGTRVGWNEWAAAIGRAADMDWHASVYGSRSGSDSFGNGRGGYRSYDDDNDGDDDYGVTYGSYDSDDAYDGDAYPYAYDDSTRRRFGGTATSSTYADPARRRIGDIGGPSYGAGPIVSDTTLRKRGGRSYFRANEILASHRMHDFTCAVTDSGVSLAALVNAADRYADDYRVSVDVDDNAGDLVASHCTCPAYGRFSGICKHVIALVMAYNSHRDWFRRVAGAGNGAANGRLIAGRLPAVRRTSRELATFMRQRDADMQAKAKDRQLSLLKEIGTIADAGGTTDGGCTGAVRHMPIGSVTLRLTLETHDDTGCSIKLRIQVPSRGISYVVKDIAELLQAVRYQEFVSYGKKLAFIHTRDAFDRRSQAVLDILDRAQTIRGTIDSDPYVSLRRTDAAAMRLSDGEIADLLDVYAGTDATIDYAPSARYYMPVMPTRVVDGDPDLGLSMTRAEGSGADDADGATGDASGMVGATGTFGARRVDDDSAAPAGYWLRHTQCVERFIAGQRSTYVIVRPLSAAVLAADANTTGDTGGRPATGGARDTAVARGTAAGHDAPTPIGGPFVNGFPDEFPGGVGGNPGGNMGGTDIVQWLRANASRAQSHAAVAPATIYRCDANLAKQRDLLTLLCGDDDHASLYLGAADVAMFARTMLPLLTAGGAGRGESAGPANVRSRDNVRHDDNVGDDVADYDNVRNDDNVRDPRAVPSSAIDDETNATPRTGLHIDLPPELLRLIRVPCRIAIYLDRDLHGITCDVQARYGNKRYHVFDGIGHAPDDQLRDKDAERLAVEAVLHYFPRPSGAVAFIPESDDNAVYKLLTEGLPVLRGLGDVYATPAFDGLAAMPRPTIKVGLSVRSGLVEISPIADEIDPDDVPALLASYRKRKRFHRLRNGAFVDLRTVDTSALDDVAADLGLKPSELETGAVTVPAFEAYYLDSQIDDAGKDASFRAYLNDLRVIDPNAYHVPASLADVLRPYQAEGFRWLNAVCDKGFGGILADEMGLGKTVQLLSFLLARRDEARAACTPSLIVCPASLVYNWAAEAAKFATSLRVETVAGSKASRRATLSEIRDAQQDDRQAVRDDADGANDGTTTDIPDLLVTSYDLLRRDIDDYAGLAFYCMTLDEAQYIKNAATKAAKAVRSIAAAHRFALTGTPIENRLSELWSIFDFLMPGMLGSYAHFRERFEMPILSGDESAQRKLQSFVGPFILRRLKSQVLKDLPDKIENVITVQLAGEQRKLYAALEQQLRSAILKQKPADFNTGKIQILAQLTKLRQVCCDPRLLYDNAGRADAVDGANGGRIVEQAVEQGAEQGAEQSVKQAVEQGDMLAQSSVKQPVKHGKVSSAKLDAIAELVDSCRDAGRKMLIFSQFTSYLDLIAERLRANGVAYDVITGATPKKRRLELVDQFNRDETPVFLISLKAGNTGLNLTGACVVVHADPWWNAAAQNQATDRAHRIGQTQDVNVYQIVAKDTIEERILNLQRSKTDLAERFVDAASSSTGRSVAALTKDDLLALLG</sequence>
<dbReference type="Proteomes" id="UP000469943">
    <property type="component" value="Unassembled WGS sequence"/>
</dbReference>
<feature type="compositionally biased region" description="Basic and acidic residues" evidence="3">
    <location>
        <begin position="1072"/>
        <end position="1088"/>
    </location>
</feature>
<dbReference type="GO" id="GO:0004386">
    <property type="term" value="F:helicase activity"/>
    <property type="evidence" value="ECO:0007669"/>
    <property type="project" value="UniProtKB-KW"/>
</dbReference>
<dbReference type="EMBL" id="WHZX01000004">
    <property type="protein sequence ID" value="NEG71851.1"/>
    <property type="molecule type" value="Genomic_DNA"/>
</dbReference>
<dbReference type="PANTHER" id="PTHR45629">
    <property type="entry name" value="SNF2/RAD54 FAMILY MEMBER"/>
    <property type="match status" value="1"/>
</dbReference>
<proteinExistence type="predicted"/>
<dbReference type="Gene3D" id="3.40.50.10810">
    <property type="entry name" value="Tandem AAA-ATPase domain"/>
    <property type="match status" value="1"/>
</dbReference>
<evidence type="ECO:0000313" key="8">
    <source>
        <dbReference type="Proteomes" id="UP000469943"/>
    </source>
</evidence>
<evidence type="ECO:0000259" key="4">
    <source>
        <dbReference type="PROSITE" id="PS50966"/>
    </source>
</evidence>
<dbReference type="Pfam" id="PF00271">
    <property type="entry name" value="Helicase_C"/>
    <property type="match status" value="1"/>
</dbReference>
<evidence type="ECO:0000259" key="5">
    <source>
        <dbReference type="PROSITE" id="PS51192"/>
    </source>
</evidence>
<evidence type="ECO:0000256" key="1">
    <source>
        <dbReference type="ARBA" id="ARBA00022801"/>
    </source>
</evidence>
<feature type="region of interest" description="Disordered" evidence="3">
    <location>
        <begin position="665"/>
        <end position="728"/>
    </location>
</feature>
<feature type="compositionally biased region" description="Basic and acidic residues" evidence="3">
    <location>
        <begin position="679"/>
        <end position="689"/>
    </location>
</feature>
<keyword evidence="1" id="KW-0378">Hydrolase</keyword>
<dbReference type="GO" id="GO:0008270">
    <property type="term" value="F:zinc ion binding"/>
    <property type="evidence" value="ECO:0007669"/>
    <property type="project" value="UniProtKB-KW"/>
</dbReference>
<dbReference type="Gene3D" id="3.40.50.300">
    <property type="entry name" value="P-loop containing nucleotide triphosphate hydrolases"/>
    <property type="match status" value="1"/>
</dbReference>
<keyword evidence="2" id="KW-0862">Zinc</keyword>
<organism evidence="7 8">
    <name type="scientific">Bifidobacterium ramosum</name>
    <dbReference type="NCBI Taxonomy" id="1798158"/>
    <lineage>
        <taxon>Bacteria</taxon>
        <taxon>Bacillati</taxon>
        <taxon>Actinomycetota</taxon>
        <taxon>Actinomycetes</taxon>
        <taxon>Bifidobacteriales</taxon>
        <taxon>Bifidobacteriaceae</taxon>
        <taxon>Bifidobacterium</taxon>
    </lineage>
</organism>
<keyword evidence="7" id="KW-0547">Nucleotide-binding</keyword>
<feature type="domain" description="SWIM-type" evidence="4">
    <location>
        <begin position="179"/>
        <end position="220"/>
    </location>
</feature>
<dbReference type="Pfam" id="PF04434">
    <property type="entry name" value="SWIM"/>
    <property type="match status" value="1"/>
</dbReference>
<comment type="caution">
    <text evidence="7">The sequence shown here is derived from an EMBL/GenBank/DDBJ whole genome shotgun (WGS) entry which is preliminary data.</text>
</comment>
<dbReference type="InterPro" id="IPR013663">
    <property type="entry name" value="Helicase_SWF/SNF/SWI_bac"/>
</dbReference>
<dbReference type="SMART" id="SM00490">
    <property type="entry name" value="HELICc"/>
    <property type="match status" value="1"/>
</dbReference>
<dbReference type="InterPro" id="IPR027417">
    <property type="entry name" value="P-loop_NTPase"/>
</dbReference>
<evidence type="ECO:0000256" key="3">
    <source>
        <dbReference type="SAM" id="MobiDB-lite"/>
    </source>
</evidence>
<dbReference type="PROSITE" id="PS51192">
    <property type="entry name" value="HELICASE_ATP_BIND_1"/>
    <property type="match status" value="1"/>
</dbReference>
<evidence type="ECO:0000256" key="2">
    <source>
        <dbReference type="PROSITE-ProRule" id="PRU00325"/>
    </source>
</evidence>
<dbReference type="CDD" id="cd18012">
    <property type="entry name" value="DEXQc_arch_SWI2_SNF2"/>
    <property type="match status" value="1"/>
</dbReference>
<evidence type="ECO:0000313" key="7">
    <source>
        <dbReference type="EMBL" id="NEG71851.1"/>
    </source>
</evidence>
<accession>A0A7K3TBD8</accession>
<dbReference type="PROSITE" id="PS50966">
    <property type="entry name" value="ZF_SWIM"/>
    <property type="match status" value="1"/>
</dbReference>
<protein>
    <submittedName>
        <fullName evidence="7">Helicase</fullName>
    </submittedName>
</protein>
<dbReference type="InterPro" id="IPR007527">
    <property type="entry name" value="Znf_SWIM"/>
</dbReference>
<dbReference type="InterPro" id="IPR000330">
    <property type="entry name" value="SNF2_N"/>
</dbReference>
<feature type="compositionally biased region" description="Basic and acidic residues" evidence="3">
    <location>
        <begin position="698"/>
        <end position="710"/>
    </location>
</feature>
<dbReference type="PANTHER" id="PTHR45629:SF7">
    <property type="entry name" value="DNA EXCISION REPAIR PROTEIN ERCC-6-RELATED"/>
    <property type="match status" value="1"/>
</dbReference>
<dbReference type="SUPFAM" id="SSF52540">
    <property type="entry name" value="P-loop containing nucleoside triphosphate hydrolases"/>
    <property type="match status" value="2"/>
</dbReference>
<feature type="region of interest" description="Disordered" evidence="3">
    <location>
        <begin position="1070"/>
        <end position="1093"/>
    </location>
</feature>
<dbReference type="OrthoDB" id="9760715at2"/>
<dbReference type="Pfam" id="PF08455">
    <property type="entry name" value="SNF2_assoc"/>
    <property type="match status" value="1"/>
</dbReference>
<keyword evidence="7" id="KW-0347">Helicase</keyword>
<dbReference type="GO" id="GO:0005524">
    <property type="term" value="F:ATP binding"/>
    <property type="evidence" value="ECO:0007669"/>
    <property type="project" value="InterPro"/>
</dbReference>
<feature type="compositionally biased region" description="Gly residues" evidence="3">
    <location>
        <begin position="581"/>
        <end position="590"/>
    </location>
</feature>
<dbReference type="GO" id="GO:0016787">
    <property type="term" value="F:hydrolase activity"/>
    <property type="evidence" value="ECO:0007669"/>
    <property type="project" value="UniProtKB-KW"/>
</dbReference>
<dbReference type="Pfam" id="PF00176">
    <property type="entry name" value="SNF2-rel_dom"/>
    <property type="match status" value="1"/>
</dbReference>
<feature type="domain" description="Helicase C-terminal" evidence="6">
    <location>
        <begin position="1353"/>
        <end position="1511"/>
    </location>
</feature>
<feature type="region of interest" description="Disordered" evidence="3">
    <location>
        <begin position="534"/>
        <end position="590"/>
    </location>
</feature>
<keyword evidence="7" id="KW-0067">ATP-binding</keyword>
<evidence type="ECO:0000259" key="6">
    <source>
        <dbReference type="PROSITE" id="PS51194"/>
    </source>
</evidence>
<dbReference type="SMART" id="SM00487">
    <property type="entry name" value="DEXDc"/>
    <property type="match status" value="1"/>
</dbReference>
<name>A0A7K3TBD8_9BIFI</name>
<dbReference type="GO" id="GO:0015616">
    <property type="term" value="F:DNA translocase activity"/>
    <property type="evidence" value="ECO:0007669"/>
    <property type="project" value="TreeGrafter"/>
</dbReference>
<dbReference type="InterPro" id="IPR001650">
    <property type="entry name" value="Helicase_C-like"/>
</dbReference>
<dbReference type="InterPro" id="IPR050496">
    <property type="entry name" value="SNF2_RAD54_helicase_repair"/>
</dbReference>
<keyword evidence="2" id="KW-0863">Zinc-finger</keyword>
<gene>
    <name evidence="7" type="ORF">GFD24_06450</name>
</gene>
<dbReference type="InterPro" id="IPR014001">
    <property type="entry name" value="Helicase_ATP-bd"/>
</dbReference>
<dbReference type="InterPro" id="IPR049730">
    <property type="entry name" value="SNF2/RAD54-like_C"/>
</dbReference>
<dbReference type="InterPro" id="IPR038718">
    <property type="entry name" value="SNF2-like_sf"/>
</dbReference>